<evidence type="ECO:0000256" key="6">
    <source>
        <dbReference type="ARBA" id="ARBA00023239"/>
    </source>
</evidence>
<dbReference type="SUPFAM" id="SSF51366">
    <property type="entry name" value="Ribulose-phoshate binding barrel"/>
    <property type="match status" value="1"/>
</dbReference>
<evidence type="ECO:0000256" key="7">
    <source>
        <dbReference type="ARBA" id="ARBA00023277"/>
    </source>
</evidence>
<dbReference type="SMART" id="SM00934">
    <property type="entry name" value="OMPdecase"/>
    <property type="match status" value="1"/>
</dbReference>
<comment type="catalytic activity">
    <reaction evidence="1">
        <text>D-ribulose 5-phosphate + formaldehyde = D-arabino-hex-3-ulose 6-phosphate</text>
        <dbReference type="Rhea" id="RHEA:25201"/>
        <dbReference type="ChEBI" id="CHEBI:16842"/>
        <dbReference type="ChEBI" id="CHEBI:58121"/>
        <dbReference type="ChEBI" id="CHEBI:58542"/>
        <dbReference type="EC" id="4.1.2.43"/>
    </reaction>
</comment>
<keyword evidence="7" id="KW-0119">Carbohydrate metabolism</keyword>
<keyword evidence="10" id="KW-1185">Reference proteome</keyword>
<evidence type="ECO:0000313" key="9">
    <source>
        <dbReference type="EMBL" id="WOV83836.1"/>
    </source>
</evidence>
<evidence type="ECO:0000256" key="1">
    <source>
        <dbReference type="ARBA" id="ARBA00000718"/>
    </source>
</evidence>
<evidence type="ECO:0000256" key="4">
    <source>
        <dbReference type="ARBA" id="ARBA00012890"/>
    </source>
</evidence>
<keyword evidence="6 9" id="KW-0456">Lyase</keyword>
<dbReference type="EMBL" id="CP116341">
    <property type="protein sequence ID" value="WOV83836.1"/>
    <property type="molecule type" value="Genomic_DNA"/>
</dbReference>
<protein>
    <recommendedName>
        <fullName evidence="4">3-hexulose-6-phosphate synthase</fullName>
        <ecNumber evidence="4">4.1.2.43</ecNumber>
    </recommendedName>
</protein>
<evidence type="ECO:0000256" key="5">
    <source>
        <dbReference type="ARBA" id="ARBA00022563"/>
    </source>
</evidence>
<organism evidence="9 10">
    <name type="scientific">Sporosarcina jeotgali</name>
    <dbReference type="NCBI Taxonomy" id="3020056"/>
    <lineage>
        <taxon>Bacteria</taxon>
        <taxon>Bacillati</taxon>
        <taxon>Bacillota</taxon>
        <taxon>Bacilli</taxon>
        <taxon>Bacillales</taxon>
        <taxon>Caryophanaceae</taxon>
        <taxon>Sporosarcina</taxon>
    </lineage>
</organism>
<comment type="similarity">
    <text evidence="3">Belongs to the HPS/KGPDC family. HPS subfamily.</text>
</comment>
<dbReference type="PANTHER" id="PTHR35039:SF3">
    <property type="entry name" value="3-KETO-L-GULONATE-6-PHOSPHATE DECARBOXYLASE SGBH-RELATED"/>
    <property type="match status" value="1"/>
</dbReference>
<dbReference type="Proteomes" id="UP001303532">
    <property type="component" value="Chromosome"/>
</dbReference>
<evidence type="ECO:0000256" key="2">
    <source>
        <dbReference type="ARBA" id="ARBA00005014"/>
    </source>
</evidence>
<dbReference type="InterPro" id="IPR011060">
    <property type="entry name" value="RibuloseP-bd_barrel"/>
</dbReference>
<dbReference type="CDD" id="cd04726">
    <property type="entry name" value="KGPDC_HPS"/>
    <property type="match status" value="1"/>
</dbReference>
<dbReference type="GO" id="GO:0043801">
    <property type="term" value="F:hexulose-6-phosphate synthase activity"/>
    <property type="evidence" value="ECO:0007669"/>
    <property type="project" value="UniProtKB-EC"/>
</dbReference>
<dbReference type="InterPro" id="IPR017553">
    <property type="entry name" value="3-hexulose-6-phosphate_synth"/>
</dbReference>
<dbReference type="RefSeq" id="WP_323691522.1">
    <property type="nucleotide sequence ID" value="NZ_CP116341.1"/>
</dbReference>
<proteinExistence type="inferred from homology"/>
<dbReference type="InterPro" id="IPR013785">
    <property type="entry name" value="Aldolase_TIM"/>
</dbReference>
<dbReference type="InterPro" id="IPR001754">
    <property type="entry name" value="OMPdeCOase_dom"/>
</dbReference>
<gene>
    <name evidence="9" type="primary">hxlA</name>
    <name evidence="9" type="ORF">PGH26_13275</name>
</gene>
<evidence type="ECO:0000256" key="3">
    <source>
        <dbReference type="ARBA" id="ARBA00006350"/>
    </source>
</evidence>
<evidence type="ECO:0000259" key="8">
    <source>
        <dbReference type="SMART" id="SM00934"/>
    </source>
</evidence>
<dbReference type="Pfam" id="PF00215">
    <property type="entry name" value="OMPdecase"/>
    <property type="match status" value="1"/>
</dbReference>
<reference evidence="9 10" key="1">
    <citation type="submission" date="2023-01" db="EMBL/GenBank/DDBJ databases">
        <title>Sporosarcina sp. nov., isolated from Korean tranditional fermented seafood 'Jeotgal'.</title>
        <authorList>
            <person name="Yang A.-I."/>
        </authorList>
    </citation>
    <scope>NUCLEOTIDE SEQUENCE [LARGE SCALE GENOMIC DNA]</scope>
    <source>
        <strain evidence="9 10">B2O-1</strain>
    </source>
</reference>
<comment type="pathway">
    <text evidence="2">One-carbon metabolism; formaldehyde assimilation via RuMP pathway; D-fructose 6-phosphate from D-ribulose 5-phosphate and formaldehyde: step 1/2.</text>
</comment>
<keyword evidence="5" id="KW-0554">One-carbon metabolism</keyword>
<accession>A0ABZ0KUJ9</accession>
<dbReference type="EC" id="4.1.2.43" evidence="4"/>
<dbReference type="PANTHER" id="PTHR35039">
    <property type="entry name" value="3-KETO-L-GULONATE-6-PHOSPHATE DECARBOXYLASE SGBH-RELATED"/>
    <property type="match status" value="1"/>
</dbReference>
<dbReference type="NCBIfam" id="TIGR03128">
    <property type="entry name" value="RuMP_HxlA"/>
    <property type="match status" value="1"/>
</dbReference>
<name>A0ABZ0KUJ9_9BACL</name>
<dbReference type="InterPro" id="IPR041710">
    <property type="entry name" value="HPS/KGPDC"/>
</dbReference>
<sequence>MKLQLALDLVDIPGAIEVVKEVGEYIDIVEIGTPVINKEGLAAVKEVKAAFPDLDVLADVKIMDAAGYEVGNASAAGADIVTILAQAEDSSIRGAVEEAKKLGKKILVDMIAVKDIKTRAAELDQLGADYICVHTGYDLQAEGKDSFEDLRTIKSVVKNAKTAIAGGIKLETLAEVIQAQPDLVIVGGGITSKVDKKAAAQQIKQMIQHGAVV</sequence>
<dbReference type="Gene3D" id="3.20.20.70">
    <property type="entry name" value="Aldolase class I"/>
    <property type="match status" value="1"/>
</dbReference>
<evidence type="ECO:0000313" key="10">
    <source>
        <dbReference type="Proteomes" id="UP001303532"/>
    </source>
</evidence>
<feature type="domain" description="Orotidine 5'-phosphate decarboxylase" evidence="8">
    <location>
        <begin position="2"/>
        <end position="203"/>
    </location>
</feature>